<organism evidence="6 7">
    <name type="scientific">Phaeomoniella chlamydospora</name>
    <name type="common">Phaeoacremonium chlamydosporum</name>
    <dbReference type="NCBI Taxonomy" id="158046"/>
    <lineage>
        <taxon>Eukaryota</taxon>
        <taxon>Fungi</taxon>
        <taxon>Dikarya</taxon>
        <taxon>Ascomycota</taxon>
        <taxon>Pezizomycotina</taxon>
        <taxon>Eurotiomycetes</taxon>
        <taxon>Chaetothyriomycetidae</taxon>
        <taxon>Phaeomoniellales</taxon>
        <taxon>Phaeomoniellaceae</taxon>
        <taxon>Phaeomoniella</taxon>
    </lineage>
</organism>
<feature type="compositionally biased region" description="Acidic residues" evidence="4">
    <location>
        <begin position="729"/>
        <end position="742"/>
    </location>
</feature>
<feature type="compositionally biased region" description="Acidic residues" evidence="4">
    <location>
        <begin position="782"/>
        <end position="825"/>
    </location>
</feature>
<evidence type="ECO:0000256" key="4">
    <source>
        <dbReference type="SAM" id="MobiDB-lite"/>
    </source>
</evidence>
<proteinExistence type="inferred from homology"/>
<reference evidence="6 7" key="1">
    <citation type="submission" date="2015-05" db="EMBL/GenBank/DDBJ databases">
        <title>Distinctive expansion of gene families associated with plant cell wall degradation and secondary metabolism in the genomes of grapevine trunk pathogens.</title>
        <authorList>
            <person name="Lawrence D.P."/>
            <person name="Travadon R."/>
            <person name="Rolshausen P.E."/>
            <person name="Baumgartner K."/>
        </authorList>
    </citation>
    <scope>NUCLEOTIDE SEQUENCE [LARGE SCALE GENOMIC DNA]</scope>
    <source>
        <strain evidence="6">UCRPC4</strain>
    </source>
</reference>
<evidence type="ECO:0000256" key="1">
    <source>
        <dbReference type="ARBA" id="ARBA00004123"/>
    </source>
</evidence>
<dbReference type="AlphaFoldDB" id="A0A0G2H0P3"/>
<dbReference type="InterPro" id="IPR015943">
    <property type="entry name" value="WD40/YVTN_repeat-like_dom_sf"/>
</dbReference>
<dbReference type="Proteomes" id="UP000053317">
    <property type="component" value="Unassembled WGS sequence"/>
</dbReference>
<dbReference type="PANTHER" id="PTHR44267:SF1">
    <property type="entry name" value="WD REPEAT-CONTAINING PROTEIN 43"/>
    <property type="match status" value="1"/>
</dbReference>
<gene>
    <name evidence="6" type="ORF">UCRPC4_g00327</name>
</gene>
<evidence type="ECO:0000256" key="3">
    <source>
        <dbReference type="ARBA" id="ARBA00038335"/>
    </source>
</evidence>
<feature type="compositionally biased region" description="Low complexity" evidence="4">
    <location>
        <begin position="11"/>
        <end position="20"/>
    </location>
</feature>
<feature type="region of interest" description="Disordered" evidence="4">
    <location>
        <begin position="435"/>
        <end position="506"/>
    </location>
</feature>
<evidence type="ECO:0000259" key="5">
    <source>
        <dbReference type="Pfam" id="PF04003"/>
    </source>
</evidence>
<sequence length="838" mass="90589">MPGKKSSRGPVSNVSAASSSKVSATNAKKSSILLSAFAPSEFQLSLFASVIQGFESQQLRVHDIKTGRLRCEHTIGAGAQIHSLDWGYFGTPDAGSRKQNKKRKRQQSNGAVDQYLPEQAVIALATSEADIRFFSPSEDKVVAVLKGGHDQDVKQFKFTQGGYAEGWSIGGDGKLIQWDIISQAPSRTIPLPNNSISTLARPTTQAPQILCASSIPYAIDLTSGTSQEIVNFDAFKNTIHTLVRSRETGETGDEVFIAADSDRYINLYQIQQRRLVKTFVAEYEVERFATSRQGDALAATTRNGVVQLFAAPFTLAVDSAAGATPKKGKRPGPSRPNATVRLVRPGATAAHVPLLANSFDGDDLVFAWAESGVNICFEKVRWRAEGGALAFEGVKDVVRGKASSSLLSVNENGVREVGKTYVDDSQVVVASGDAVTAENAELDGDEDQESDDEESSEDDAAAQQLKIADAEDETSSEVDEDEDEEMADAASAASDAGDEAHDGDAAEPSFGEILAEKHPEPLAIANALIPTDPDAVSGLSKDITIPSGLSLATVLAQSLRTNDQNLLESCFHTTDTNTVRLTIQRLDSSLAASLLQKLADRLARRPGRYGHLLVWVQWVCVAHGGAIAGRRDVLQKVQSLFRVLNQRAKSLDNLLLLKGKLDMLEAQIGLRKQMQAERQGQSGSYGDEDDVIYIEGQDESSSDEEDVLPLGIERKPSVTKGPRKSLQELADEEADSEDDEDMPMTNGIASDDDSEAESETSYAQKEGGLLDDEAEDSHPSDDEVDQSEEGDESDDEEDSEMDDFINDDSISDVSVDDEDDLEIDDTPEKPPSKKNKRR</sequence>
<keyword evidence="2" id="KW-0539">Nucleus</keyword>
<dbReference type="InterPro" id="IPR036322">
    <property type="entry name" value="WD40_repeat_dom_sf"/>
</dbReference>
<evidence type="ECO:0000313" key="7">
    <source>
        <dbReference type="Proteomes" id="UP000053317"/>
    </source>
</evidence>
<feature type="compositionally biased region" description="Acidic residues" evidence="4">
    <location>
        <begin position="697"/>
        <end position="707"/>
    </location>
</feature>
<protein>
    <submittedName>
        <fullName evidence="6">Putative u3 small nucleolar rna-associated protein 5</fullName>
    </submittedName>
</protein>
<comment type="subcellular location">
    <subcellularLocation>
        <location evidence="1">Nucleus</location>
    </subcellularLocation>
</comment>
<feature type="compositionally biased region" description="Acidic residues" evidence="4">
    <location>
        <begin position="470"/>
        <end position="487"/>
    </location>
</feature>
<feature type="compositionally biased region" description="Acidic residues" evidence="4">
    <location>
        <begin position="440"/>
        <end position="460"/>
    </location>
</feature>
<dbReference type="SUPFAM" id="SSF50978">
    <property type="entry name" value="WD40 repeat-like"/>
    <property type="match status" value="1"/>
</dbReference>
<dbReference type="PANTHER" id="PTHR44267">
    <property type="entry name" value="WD REPEAT-CONTAINING PROTEIN 43"/>
    <property type="match status" value="1"/>
</dbReference>
<feature type="region of interest" description="Disordered" evidence="4">
    <location>
        <begin position="1"/>
        <end position="20"/>
    </location>
</feature>
<name>A0A0G2H0P3_PHACM</name>
<feature type="region of interest" description="Disordered" evidence="4">
    <location>
        <begin position="697"/>
        <end position="838"/>
    </location>
</feature>
<keyword evidence="7" id="KW-1185">Reference proteome</keyword>
<dbReference type="InterPro" id="IPR052414">
    <property type="entry name" value="U3_snoRNA-assoc_WDR"/>
</dbReference>
<dbReference type="Gene3D" id="2.130.10.10">
    <property type="entry name" value="YVTN repeat-like/Quinoprotein amine dehydrogenase"/>
    <property type="match status" value="1"/>
</dbReference>
<evidence type="ECO:0000256" key="2">
    <source>
        <dbReference type="ARBA" id="ARBA00023242"/>
    </source>
</evidence>
<reference evidence="6 7" key="2">
    <citation type="submission" date="2015-05" db="EMBL/GenBank/DDBJ databases">
        <authorList>
            <person name="Morales-Cruz A."/>
            <person name="Amrine K.C."/>
            <person name="Cantu D."/>
        </authorList>
    </citation>
    <scope>NUCLEOTIDE SEQUENCE [LARGE SCALE GENOMIC DNA]</scope>
    <source>
        <strain evidence="6">UCRPC4</strain>
    </source>
</reference>
<dbReference type="OrthoDB" id="30195at2759"/>
<comment type="caution">
    <text evidence="6">The sequence shown here is derived from an EMBL/GenBank/DDBJ whole genome shotgun (WGS) entry which is preliminary data.</text>
</comment>
<dbReference type="GO" id="GO:0000462">
    <property type="term" value="P:maturation of SSU-rRNA from tricistronic rRNA transcript (SSU-rRNA, 5.8S rRNA, LSU-rRNA)"/>
    <property type="evidence" value="ECO:0007669"/>
    <property type="project" value="TreeGrafter"/>
</dbReference>
<dbReference type="Pfam" id="PF04003">
    <property type="entry name" value="Utp12"/>
    <property type="match status" value="1"/>
</dbReference>
<evidence type="ECO:0000313" key="6">
    <source>
        <dbReference type="EMBL" id="KKY28903.1"/>
    </source>
</evidence>
<dbReference type="EMBL" id="LCWF01000007">
    <property type="protein sequence ID" value="KKY28903.1"/>
    <property type="molecule type" value="Genomic_DNA"/>
</dbReference>
<accession>A0A0G2H0P3</accession>
<dbReference type="InterPro" id="IPR007148">
    <property type="entry name" value="SSU_processome_Utp12"/>
</dbReference>
<comment type="similarity">
    <text evidence="3">Belongs to the UTP5 family.</text>
</comment>
<dbReference type="GO" id="GO:0032040">
    <property type="term" value="C:small-subunit processome"/>
    <property type="evidence" value="ECO:0007669"/>
    <property type="project" value="UniProtKB-ARBA"/>
</dbReference>
<feature type="domain" description="Small-subunit processome Utp12" evidence="5">
    <location>
        <begin position="562"/>
        <end position="665"/>
    </location>
</feature>